<dbReference type="OrthoDB" id="3332286at2759"/>
<evidence type="ECO:0000313" key="1">
    <source>
        <dbReference type="EMBL" id="KLO17888.1"/>
    </source>
</evidence>
<evidence type="ECO:0000313" key="2">
    <source>
        <dbReference type="Proteomes" id="UP000053477"/>
    </source>
</evidence>
<dbReference type="Proteomes" id="UP000053477">
    <property type="component" value="Unassembled WGS sequence"/>
</dbReference>
<dbReference type="InParanoid" id="A0A0H2S893"/>
<organism evidence="1 2">
    <name type="scientific">Schizopora paradoxa</name>
    <dbReference type="NCBI Taxonomy" id="27342"/>
    <lineage>
        <taxon>Eukaryota</taxon>
        <taxon>Fungi</taxon>
        <taxon>Dikarya</taxon>
        <taxon>Basidiomycota</taxon>
        <taxon>Agaricomycotina</taxon>
        <taxon>Agaricomycetes</taxon>
        <taxon>Hymenochaetales</taxon>
        <taxon>Schizoporaceae</taxon>
        <taxon>Schizopora</taxon>
    </lineage>
</organism>
<accession>A0A0H2S893</accession>
<dbReference type="EMBL" id="KQ085900">
    <property type="protein sequence ID" value="KLO17888.1"/>
    <property type="molecule type" value="Genomic_DNA"/>
</dbReference>
<name>A0A0H2S893_9AGAM</name>
<gene>
    <name evidence="1" type="ORF">SCHPADRAFT_146021</name>
</gene>
<reference evidence="1 2" key="1">
    <citation type="submission" date="2015-04" db="EMBL/GenBank/DDBJ databases">
        <title>Complete genome sequence of Schizopora paradoxa KUC8140, a cosmopolitan wood degrader in East Asia.</title>
        <authorList>
            <consortium name="DOE Joint Genome Institute"/>
            <person name="Min B."/>
            <person name="Park H."/>
            <person name="Jang Y."/>
            <person name="Kim J.-J."/>
            <person name="Kim K.H."/>
            <person name="Pangilinan J."/>
            <person name="Lipzen A."/>
            <person name="Riley R."/>
            <person name="Grigoriev I.V."/>
            <person name="Spatafora J.W."/>
            <person name="Choi I.-G."/>
        </authorList>
    </citation>
    <scope>NUCLEOTIDE SEQUENCE [LARGE SCALE GENOMIC DNA]</scope>
    <source>
        <strain evidence="1 2">KUC8140</strain>
    </source>
</reference>
<keyword evidence="2" id="KW-1185">Reference proteome</keyword>
<dbReference type="AlphaFoldDB" id="A0A0H2S893"/>
<protein>
    <submittedName>
        <fullName evidence="1">Uncharacterized protein</fullName>
    </submittedName>
</protein>
<proteinExistence type="predicted"/>
<sequence>MSNAARIPLNPEDVTLGKAGGPVRFENQSDTIFASLFLPVSESENDSENDSHYYCDCLNYNSESIPWQFCDRILRVIRNPQFNSKDVTFKDCGDMFGAIGRRRDHMWSLVEARPTCDSPSSLPLVILVGVLDYLKIEIISRIFQVPIESRYLDNRLRVEDNAGVLEWKQTLRNMMLVHSSWHARVKRLLGYSIISTQGLTPAFVQNPLYGEWTRELCLKSQFDLESSDFDSDSTSIAFFPDAPILPRGFSSICAYISNIRVVHLCLRELPNRLASVCDVLSRLTSLEELTLEDFNGEIPFETIFATISKARLSTLRVLRFYANRYKYDDSSIHIRFLESLEMLHSVQLIYPDPLRERYEPPNIGACSVLWSRNTLQRGSSFMLSELLIHCAAESEVPVASRYYSRDPQWEKMFDTAKLVEFQVVGPQKGDWLNILSEFAEPSTIAHSIGPWLGRCSSSRTLVFRGFLWMRIMMFEQVIDYCPNGVLANVEELIIEITSLPLPVTTTLWEHASDMEKEVAKAKFSANDEKLSQVVGAGLFPGMRILKVIFPEEELGYYVERFEDARKRGDLGLEERRMLLPHCKQRCSERSISLFVEIV</sequence>